<feature type="non-terminal residue" evidence="1">
    <location>
        <position position="25"/>
    </location>
</feature>
<comment type="caution">
    <text evidence="1">The sequence shown here is derived from an EMBL/GenBank/DDBJ whole genome shotgun (WGS) entry which is preliminary data.</text>
</comment>
<organism evidence="1">
    <name type="scientific">termite gut metagenome</name>
    <dbReference type="NCBI Taxonomy" id="433724"/>
    <lineage>
        <taxon>unclassified sequences</taxon>
        <taxon>metagenomes</taxon>
        <taxon>organismal metagenomes</taxon>
    </lineage>
</organism>
<name>A0A5J4PJY6_9ZZZZ</name>
<dbReference type="GO" id="GO:0047663">
    <property type="term" value="F:aminoglycoside 6'-N-acetyltransferase activity"/>
    <property type="evidence" value="ECO:0007669"/>
    <property type="project" value="UniProtKB-EC"/>
</dbReference>
<protein>
    <submittedName>
        <fullName evidence="1">Aminoglycoside N(6')-acetyltransferase type 1</fullName>
        <ecNumber evidence="1">2.3.1.82</ecNumber>
    </submittedName>
</protein>
<keyword evidence="1" id="KW-0012">Acyltransferase</keyword>
<dbReference type="EMBL" id="SNRY01008082">
    <property type="protein sequence ID" value="KAA6309178.1"/>
    <property type="molecule type" value="Genomic_DNA"/>
</dbReference>
<sequence>MTTTETQITICNYSNQEHLQAITAL</sequence>
<reference evidence="1" key="1">
    <citation type="submission" date="2019-03" db="EMBL/GenBank/DDBJ databases">
        <title>Single cell metagenomics reveals metabolic interactions within the superorganism composed of flagellate Streblomastix strix and complex community of Bacteroidetes bacteria on its surface.</title>
        <authorList>
            <person name="Treitli S.C."/>
            <person name="Kolisko M."/>
            <person name="Husnik F."/>
            <person name="Keeling P."/>
            <person name="Hampl V."/>
        </authorList>
    </citation>
    <scope>NUCLEOTIDE SEQUENCE</scope>
    <source>
        <strain evidence="1">STM</strain>
    </source>
</reference>
<keyword evidence="1" id="KW-0808">Transferase</keyword>
<evidence type="ECO:0000313" key="1">
    <source>
        <dbReference type="EMBL" id="KAA6309178.1"/>
    </source>
</evidence>
<accession>A0A5J4PJY6</accession>
<proteinExistence type="predicted"/>
<gene>
    <name evidence="1" type="ORF">EZS27_039277</name>
</gene>
<dbReference type="EC" id="2.3.1.82" evidence="1"/>
<dbReference type="AlphaFoldDB" id="A0A5J4PJY6"/>